<dbReference type="Proteomes" id="UP000249081">
    <property type="component" value="Unassembled WGS sequence"/>
</dbReference>
<dbReference type="AlphaFoldDB" id="A0A2W4Y6S0"/>
<feature type="repeat" description="TPR" evidence="1">
    <location>
        <begin position="168"/>
        <end position="201"/>
    </location>
</feature>
<dbReference type="PROSITE" id="PS50005">
    <property type="entry name" value="TPR"/>
    <property type="match status" value="1"/>
</dbReference>
<evidence type="ECO:0000256" key="2">
    <source>
        <dbReference type="SAM" id="MobiDB-lite"/>
    </source>
</evidence>
<dbReference type="PANTHER" id="PTHR44240">
    <property type="entry name" value="DNAJ DOMAIN (PROKARYOTIC HEAT SHOCK PROTEIN)-RELATED"/>
    <property type="match status" value="1"/>
</dbReference>
<name>A0A2W4Y6S0_9CYAN</name>
<dbReference type="PANTHER" id="PTHR44240:SF10">
    <property type="entry name" value="J DOMAIN-CONTAINING PROTEIN"/>
    <property type="match status" value="1"/>
</dbReference>
<comment type="caution">
    <text evidence="4">The sequence shown here is derived from an EMBL/GenBank/DDBJ whole genome shotgun (WGS) entry which is preliminary data.</text>
</comment>
<evidence type="ECO:0000313" key="4">
    <source>
        <dbReference type="EMBL" id="PZO43131.1"/>
    </source>
</evidence>
<reference evidence="4 5" key="2">
    <citation type="submission" date="2018-06" db="EMBL/GenBank/DDBJ databases">
        <title>Metagenomic assembly of (sub)arctic Cyanobacteria and their associated microbiome from non-axenic cultures.</title>
        <authorList>
            <person name="Baurain D."/>
        </authorList>
    </citation>
    <scope>NUCLEOTIDE SEQUENCE [LARGE SCALE GENOMIC DNA]</scope>
    <source>
        <strain evidence="4">ULC041bin1</strain>
    </source>
</reference>
<dbReference type="SMART" id="SM00271">
    <property type="entry name" value="DnaJ"/>
    <property type="match status" value="1"/>
</dbReference>
<dbReference type="PRINTS" id="PR00625">
    <property type="entry name" value="JDOMAIN"/>
</dbReference>
<dbReference type="SUPFAM" id="SSF48452">
    <property type="entry name" value="TPR-like"/>
    <property type="match status" value="1"/>
</dbReference>
<dbReference type="InterPro" id="IPR036869">
    <property type="entry name" value="J_dom_sf"/>
</dbReference>
<dbReference type="InterPro" id="IPR052276">
    <property type="entry name" value="Diphthamide-biosynth_chaperone"/>
</dbReference>
<feature type="region of interest" description="Disordered" evidence="2">
    <location>
        <begin position="77"/>
        <end position="97"/>
    </location>
</feature>
<protein>
    <submittedName>
        <fullName evidence="4">Molecular chaperone DnaJ</fullName>
    </submittedName>
</protein>
<evidence type="ECO:0000313" key="5">
    <source>
        <dbReference type="Proteomes" id="UP000249081"/>
    </source>
</evidence>
<dbReference type="Gene3D" id="1.10.287.110">
    <property type="entry name" value="DnaJ domain"/>
    <property type="match status" value="1"/>
</dbReference>
<dbReference type="PROSITE" id="PS50076">
    <property type="entry name" value="DNAJ_2"/>
    <property type="match status" value="1"/>
</dbReference>
<accession>A0A2W4Y6S0</accession>
<keyword evidence="1" id="KW-0802">TPR repeat</keyword>
<feature type="domain" description="J" evidence="3">
    <location>
        <begin position="5"/>
        <end position="62"/>
    </location>
</feature>
<reference evidence="5" key="1">
    <citation type="submission" date="2018-04" db="EMBL/GenBank/DDBJ databases">
        <authorList>
            <person name="Cornet L."/>
        </authorList>
    </citation>
    <scope>NUCLEOTIDE SEQUENCE [LARGE SCALE GENOMIC DNA]</scope>
</reference>
<proteinExistence type="predicted"/>
<feature type="compositionally biased region" description="Low complexity" evidence="2">
    <location>
        <begin position="85"/>
        <end position="97"/>
    </location>
</feature>
<gene>
    <name evidence="4" type="ORF">DCF17_06325</name>
</gene>
<dbReference type="InterPro" id="IPR011990">
    <property type="entry name" value="TPR-like_helical_dom_sf"/>
</dbReference>
<dbReference type="SMART" id="SM00028">
    <property type="entry name" value="TPR"/>
    <property type="match status" value="1"/>
</dbReference>
<dbReference type="Pfam" id="PF00226">
    <property type="entry name" value="DnaJ"/>
    <property type="match status" value="1"/>
</dbReference>
<dbReference type="EMBL" id="QBMN01000031">
    <property type="protein sequence ID" value="PZO43131.1"/>
    <property type="molecule type" value="Genomic_DNA"/>
</dbReference>
<dbReference type="Gene3D" id="1.25.40.10">
    <property type="entry name" value="Tetratricopeptide repeat domain"/>
    <property type="match status" value="1"/>
</dbReference>
<dbReference type="SUPFAM" id="SSF46565">
    <property type="entry name" value="Chaperone J-domain"/>
    <property type="match status" value="1"/>
</dbReference>
<dbReference type="CDD" id="cd06257">
    <property type="entry name" value="DnaJ"/>
    <property type="match status" value="1"/>
</dbReference>
<evidence type="ECO:0000259" key="3">
    <source>
        <dbReference type="PROSITE" id="PS50076"/>
    </source>
</evidence>
<dbReference type="InterPro" id="IPR001623">
    <property type="entry name" value="DnaJ_domain"/>
</dbReference>
<evidence type="ECO:0000256" key="1">
    <source>
        <dbReference type="PROSITE-ProRule" id="PRU00339"/>
    </source>
</evidence>
<dbReference type="InterPro" id="IPR019734">
    <property type="entry name" value="TPR_rpt"/>
</dbReference>
<organism evidence="4 5">
    <name type="scientific">Shackletoniella antarctica</name>
    <dbReference type="NCBI Taxonomy" id="268115"/>
    <lineage>
        <taxon>Bacteria</taxon>
        <taxon>Bacillati</taxon>
        <taxon>Cyanobacteriota</taxon>
        <taxon>Cyanophyceae</taxon>
        <taxon>Oculatellales</taxon>
        <taxon>Oculatellaceae</taxon>
        <taxon>Shackletoniella</taxon>
    </lineage>
</organism>
<sequence>MALAHYYRILGLRTGAGFDDVKLAYRNLARLYHPDVNPGDQLAKEKFIQVTQAYQSLVDALPAASVAATRRAAPVRPVASEHPVKAAPPAAKPASRPVAQSEPAPAAAVEFTISPTPGGSEADQRLKIDSYKQLREFFGGQRFPRAVALVEGLVQRFPEDPEIRQWHAITYYRWGHDLLNNGNLPKAEVCLKKARRVDPQNKSLRQALLNDFQRLEYLRQAPMPQAQ</sequence>